<keyword evidence="4" id="KW-1185">Reference proteome</keyword>
<evidence type="ECO:0000313" key="3">
    <source>
        <dbReference type="EMBL" id="KAF0746798.1"/>
    </source>
</evidence>
<evidence type="ECO:0000256" key="1">
    <source>
        <dbReference type="SAM" id="MobiDB-lite"/>
    </source>
</evidence>
<reference evidence="3 4" key="1">
    <citation type="submission" date="2019-08" db="EMBL/GenBank/DDBJ databases">
        <title>Whole genome of Aphis craccivora.</title>
        <authorList>
            <person name="Voronova N.V."/>
            <person name="Shulinski R.S."/>
            <person name="Bandarenka Y.V."/>
            <person name="Zhorov D.G."/>
            <person name="Warner D."/>
        </authorList>
    </citation>
    <scope>NUCLEOTIDE SEQUENCE [LARGE SCALE GENOMIC DNA]</scope>
    <source>
        <strain evidence="3">180601</strain>
        <tissue evidence="3">Whole Body</tissue>
    </source>
</reference>
<dbReference type="PANTHER" id="PTHR33053">
    <property type="entry name" value="PROTEIN, PUTATIVE-RELATED"/>
    <property type="match status" value="1"/>
</dbReference>
<protein>
    <recommendedName>
        <fullName evidence="2">DUF4806 domain-containing protein</fullName>
    </recommendedName>
</protein>
<dbReference type="Pfam" id="PF16064">
    <property type="entry name" value="DUF4806"/>
    <property type="match status" value="1"/>
</dbReference>
<evidence type="ECO:0000313" key="4">
    <source>
        <dbReference type="Proteomes" id="UP000478052"/>
    </source>
</evidence>
<feature type="region of interest" description="Disordered" evidence="1">
    <location>
        <begin position="768"/>
        <end position="804"/>
    </location>
</feature>
<organism evidence="3 4">
    <name type="scientific">Aphis craccivora</name>
    <name type="common">Cowpea aphid</name>
    <dbReference type="NCBI Taxonomy" id="307492"/>
    <lineage>
        <taxon>Eukaryota</taxon>
        <taxon>Metazoa</taxon>
        <taxon>Ecdysozoa</taxon>
        <taxon>Arthropoda</taxon>
        <taxon>Hexapoda</taxon>
        <taxon>Insecta</taxon>
        <taxon>Pterygota</taxon>
        <taxon>Neoptera</taxon>
        <taxon>Paraneoptera</taxon>
        <taxon>Hemiptera</taxon>
        <taxon>Sternorrhyncha</taxon>
        <taxon>Aphidomorpha</taxon>
        <taxon>Aphidoidea</taxon>
        <taxon>Aphididae</taxon>
        <taxon>Aphidini</taxon>
        <taxon>Aphis</taxon>
        <taxon>Aphis</taxon>
    </lineage>
</organism>
<name>A0A6G0Y065_APHCR</name>
<accession>A0A6G0Y065</accession>
<dbReference type="PANTHER" id="PTHR33053:SF9">
    <property type="entry name" value="AGAP000105-PA"/>
    <property type="match status" value="1"/>
</dbReference>
<gene>
    <name evidence="3" type="ORF">FWK35_00032136</name>
</gene>
<sequence>MDSNKKIRLTKSQFNKNVKYELQNLNNLRKNNATSTVTFKNPSSVVQCEPNSVTEISNTSYNNNVSSIPCPQLLEAKNDSLILPTISSVQTISLPDNVVNKDSSELEDSTVISIPDQLRTWAIKNKITHVALGELLLIQRQIPSLQNLPKCPRTFLNTQRKTVLRDINPGKYYHFGLENGIVSMLETIDLSKISVINVGINIDGLPLNDSSLSQVYPILCLITNVNTLFSSNIFCVGIYHGYDKPSDFNDFLEEFVNEAINLILNGIHIGTRHFNFKIVMLLFDAVAKASVLKIKGHSGYSSCSKCTQEGEYLDHVIFPDIDFIKRTDEDFLNQSDPEHHTGVVKKLLVNTWCFGRPPHKLPSRTVGIISDSLLHLVKYIPHEFARKPRPIKEAKRYKATEFRQFLLYTGIIVLKNNLSKQKYEHFLTLHAAIRILLSDTLLPTMTDYAEELLRHFVVSSKLIYGPQILSHNFHNLLHLTDDARKYGNVNLFSNFSSENYLQKIKKLLRAHNNVLSQIVRRFSEERSLLQISPTNKIQPGSFKLEKIHNNGILINDTTDPQYKQVTFSNFKLCLKLQDSCCKLKCGTIIEISNIAYCRTSNEVVIIGLKYNNISDVYTKPCSSSIFGIHVVNELSESYSHWPLSDVYQKLIRLPYDRSFVIMSAACGWYVVKFIHEKNTIEVIPNNWMINFETCLWPSHIGLIKMQAAIKNRLTPNNDWSSYAIKVICTRMFSNYNEASKFANQTLAETSSESDTPKFLTISKNRKRTNTNNNNVLKLNKKHTLQGNDDSSDEEQSTSYDVPPYPKCPNLETIIEEKNITDEINYCDEDDITNDILLIDDEFNVFEEGLNKSNTQQSSENNLADLEKSSSLLVELPPEVNKEPIINSSLSTTNNCSDSEFQRQVMRQLVTLNARSEEHTKYLDVIMVMVNDLKDKLKHTNPLDETSINGRHEVENVFSKFPVTDENSLSEITNELNNNSSLYDQIVKTLALIGGSSFKESVRRILRKLITDNYAKSFSYTGHKNNKKPFNKTILAS</sequence>
<evidence type="ECO:0000259" key="2">
    <source>
        <dbReference type="Pfam" id="PF16064"/>
    </source>
</evidence>
<feature type="domain" description="DUF4806" evidence="2">
    <location>
        <begin position="957"/>
        <end position="1031"/>
    </location>
</feature>
<dbReference type="OrthoDB" id="10015795at2759"/>
<dbReference type="InterPro" id="IPR032071">
    <property type="entry name" value="DUF4806"/>
</dbReference>
<comment type="caution">
    <text evidence="3">The sequence shown here is derived from an EMBL/GenBank/DDBJ whole genome shotgun (WGS) entry which is preliminary data.</text>
</comment>
<dbReference type="Proteomes" id="UP000478052">
    <property type="component" value="Unassembled WGS sequence"/>
</dbReference>
<dbReference type="EMBL" id="VUJU01007073">
    <property type="protein sequence ID" value="KAF0746798.1"/>
    <property type="molecule type" value="Genomic_DNA"/>
</dbReference>
<proteinExistence type="predicted"/>
<dbReference type="AlphaFoldDB" id="A0A6G0Y065"/>